<comment type="similarity">
    <text evidence="1 2">Belongs to the serpin family.</text>
</comment>
<dbReference type="GO" id="GO:0004867">
    <property type="term" value="F:serine-type endopeptidase inhibitor activity"/>
    <property type="evidence" value="ECO:0007669"/>
    <property type="project" value="InterPro"/>
</dbReference>
<reference evidence="4" key="2">
    <citation type="submission" date="2015-01" db="EMBL/GenBank/DDBJ databases">
        <authorList>
            <person name="Bathige S.D.N.K."/>
            <person name="Umasuthan N."/>
            <person name="Godahewa G.I."/>
            <person name="Whang I."/>
            <person name="Lee J."/>
        </authorList>
    </citation>
    <scope>NUCLEOTIDE SEQUENCE</scope>
</reference>
<evidence type="ECO:0000256" key="2">
    <source>
        <dbReference type="RuleBase" id="RU000411"/>
    </source>
</evidence>
<dbReference type="PROSITE" id="PS00284">
    <property type="entry name" value="SERPIN"/>
    <property type="match status" value="1"/>
</dbReference>
<dbReference type="PANTHER" id="PTHR11461:SF211">
    <property type="entry name" value="GH10112P-RELATED"/>
    <property type="match status" value="1"/>
</dbReference>
<accession>A0A0G2ST11</accession>
<dbReference type="EMBL" id="KP681239">
    <property type="protein sequence ID" value="AKB08729.1"/>
    <property type="molecule type" value="mRNA"/>
</dbReference>
<proteinExistence type="evidence at transcript level"/>
<dbReference type="FunFam" id="3.30.497.10:FF:000001">
    <property type="entry name" value="Serine protease inhibitor"/>
    <property type="match status" value="1"/>
</dbReference>
<dbReference type="InterPro" id="IPR023795">
    <property type="entry name" value="Serpin_CS"/>
</dbReference>
<dbReference type="SUPFAM" id="SSF56574">
    <property type="entry name" value="Serpins"/>
    <property type="match status" value="1"/>
</dbReference>
<reference evidence="4" key="1">
    <citation type="journal article" date="2015" name="Fish Shellfish Immunol.">
        <title>Three novel clade B serine protease inhibitors from disk abalone, Haliotis discus discus: Molecular perspectives and responses to immune challenges and tissue injury.</title>
        <authorList>
            <person name="Bathige S.D."/>
            <person name="Umasuthan N."/>
            <person name="Godahewa G.I."/>
            <person name="Whang I."/>
            <person name="Kim C."/>
            <person name="Park H.C."/>
            <person name="Lee J."/>
        </authorList>
    </citation>
    <scope>NUCLEOTIDE SEQUENCE</scope>
</reference>
<dbReference type="GO" id="GO:0005615">
    <property type="term" value="C:extracellular space"/>
    <property type="evidence" value="ECO:0007669"/>
    <property type="project" value="InterPro"/>
</dbReference>
<protein>
    <submittedName>
        <fullName evidence="4">Serpin B-like protein 1</fullName>
    </submittedName>
</protein>
<sequence>MAGSGPGLKSPDLVKQVATANSQFGLDLYKKVASDLKDSNVFLSPFSISAALAMTQLGARGDTAAQMNQVLKWTDLQDSVHPGFEDYLGLLKTQGDYVLTTANRLFVNDKSKILDEFLQKTDKHYGAQAVLSDFTGNGAGEAQKINQWVESETNGKIKDLITGGINPLTAMILINAIYFKGNWAQKFDPTKTKKGTFKVKPGETVQVDMMRMNKKFNFSYNEELNCSVLELPYVKEELSMFFMLPFKDDGLAELEDKLNHESLTQALKNVHKVTVDISMPRFVLESSFELNNVLKSLGMSDAFDDQKADLSGIDGTRLLYISQVVHKAFLEVNEEGSEAAAATAVRIMTRSLPIIEPFKADHPFLFLIRDTRADVVLFMGRLLRPPTTGSAGGSKKTEL</sequence>
<dbReference type="InterPro" id="IPR000215">
    <property type="entry name" value="Serpin_fam"/>
</dbReference>
<dbReference type="CDD" id="cd00172">
    <property type="entry name" value="serpin"/>
    <property type="match status" value="1"/>
</dbReference>
<dbReference type="InterPro" id="IPR042178">
    <property type="entry name" value="Serpin_sf_1"/>
</dbReference>
<organism evidence="4">
    <name type="scientific">Haliotis discus discus</name>
    <name type="common">disc abalone</name>
    <dbReference type="NCBI Taxonomy" id="91233"/>
    <lineage>
        <taxon>Eukaryota</taxon>
        <taxon>Metazoa</taxon>
        <taxon>Spiralia</taxon>
        <taxon>Lophotrochozoa</taxon>
        <taxon>Mollusca</taxon>
        <taxon>Gastropoda</taxon>
        <taxon>Vetigastropoda</taxon>
        <taxon>Lepetellida</taxon>
        <taxon>Haliotoidea</taxon>
        <taxon>Haliotidae</taxon>
        <taxon>Haliotis</taxon>
    </lineage>
</organism>
<dbReference type="Gene3D" id="3.30.497.10">
    <property type="entry name" value="Antithrombin, subunit I, domain 2"/>
    <property type="match status" value="1"/>
</dbReference>
<dbReference type="PANTHER" id="PTHR11461">
    <property type="entry name" value="SERINE PROTEASE INHIBITOR, SERPIN"/>
    <property type="match status" value="1"/>
</dbReference>
<dbReference type="InterPro" id="IPR023796">
    <property type="entry name" value="Serpin_dom"/>
</dbReference>
<dbReference type="AlphaFoldDB" id="A0A0G2ST11"/>
<name>A0A0G2ST11_HALDI</name>
<evidence type="ECO:0000313" key="4">
    <source>
        <dbReference type="EMBL" id="AKB08729.1"/>
    </source>
</evidence>
<dbReference type="Gene3D" id="2.30.39.10">
    <property type="entry name" value="Alpha-1-antitrypsin, domain 1"/>
    <property type="match status" value="1"/>
</dbReference>
<evidence type="ECO:0000256" key="1">
    <source>
        <dbReference type="ARBA" id="ARBA00009500"/>
    </source>
</evidence>
<dbReference type="Pfam" id="PF00079">
    <property type="entry name" value="Serpin"/>
    <property type="match status" value="1"/>
</dbReference>
<dbReference type="SMART" id="SM00093">
    <property type="entry name" value="SERPIN"/>
    <property type="match status" value="1"/>
</dbReference>
<feature type="domain" description="Serpin" evidence="3">
    <location>
        <begin position="26"/>
        <end position="385"/>
    </location>
</feature>
<dbReference type="InterPro" id="IPR042185">
    <property type="entry name" value="Serpin_sf_2"/>
</dbReference>
<evidence type="ECO:0000259" key="3">
    <source>
        <dbReference type="SMART" id="SM00093"/>
    </source>
</evidence>
<dbReference type="InterPro" id="IPR036186">
    <property type="entry name" value="Serpin_sf"/>
</dbReference>